<name>A0AAV9P940_9PEZI</name>
<keyword evidence="2" id="KW-0732">Signal</keyword>
<dbReference type="EMBL" id="JAVRRT010000009">
    <property type="protein sequence ID" value="KAK5168801.1"/>
    <property type="molecule type" value="Genomic_DNA"/>
</dbReference>
<accession>A0AAV9P940</accession>
<feature type="region of interest" description="Disordered" evidence="1">
    <location>
        <begin position="169"/>
        <end position="190"/>
    </location>
</feature>
<dbReference type="Proteomes" id="UP001337655">
    <property type="component" value="Unassembled WGS sequence"/>
</dbReference>
<dbReference type="RefSeq" id="XP_064658267.1">
    <property type="nucleotide sequence ID" value="XM_064803352.1"/>
</dbReference>
<proteinExistence type="predicted"/>
<sequence length="190" mass="20717">MKLAISLAALAACASATAIETKYFPGCSRRHCLTQRMADKFVSRFIGVLEHKETDLGNFTETMEIMLADDFQEISDSINSLAGIPLGSVTTGSKEEYIQETQNAPPDSNIETIFTAVAACRNIIWHWNFPTVGSAQYPVKGMNYFELNENCQIDTMRIEFNSIAWGADTGFTTTPPSGPPPGTTSNSTTS</sequence>
<feature type="signal peptide" evidence="2">
    <location>
        <begin position="1"/>
        <end position="18"/>
    </location>
</feature>
<feature type="chain" id="PRO_5043978975" description="NTF2-like domain-containing protein" evidence="2">
    <location>
        <begin position="19"/>
        <end position="190"/>
    </location>
</feature>
<keyword evidence="5" id="KW-1185">Reference proteome</keyword>
<dbReference type="Pfam" id="PF26534">
    <property type="entry name" value="NTF2_7"/>
    <property type="match status" value="1"/>
</dbReference>
<protein>
    <recommendedName>
        <fullName evidence="3">NTF2-like domain-containing protein</fullName>
    </recommendedName>
</protein>
<dbReference type="GeneID" id="89927450"/>
<gene>
    <name evidence="4" type="ORF">LTR77_006110</name>
</gene>
<comment type="caution">
    <text evidence="4">The sequence shown here is derived from an EMBL/GenBank/DDBJ whole genome shotgun (WGS) entry which is preliminary data.</text>
</comment>
<reference evidence="4 5" key="1">
    <citation type="submission" date="2023-08" db="EMBL/GenBank/DDBJ databases">
        <title>Black Yeasts Isolated from many extreme environments.</title>
        <authorList>
            <person name="Coleine C."/>
            <person name="Stajich J.E."/>
            <person name="Selbmann L."/>
        </authorList>
    </citation>
    <scope>NUCLEOTIDE SEQUENCE [LARGE SCALE GENOMIC DNA]</scope>
    <source>
        <strain evidence="4 5">CCFEE 5935</strain>
    </source>
</reference>
<dbReference type="InterPro" id="IPR058645">
    <property type="entry name" value="NTF2-like_dom_7"/>
</dbReference>
<feature type="domain" description="NTF2-like" evidence="3">
    <location>
        <begin position="31"/>
        <end position="171"/>
    </location>
</feature>
<evidence type="ECO:0000256" key="2">
    <source>
        <dbReference type="SAM" id="SignalP"/>
    </source>
</evidence>
<evidence type="ECO:0000313" key="4">
    <source>
        <dbReference type="EMBL" id="KAK5168801.1"/>
    </source>
</evidence>
<dbReference type="AlphaFoldDB" id="A0AAV9P940"/>
<evidence type="ECO:0000256" key="1">
    <source>
        <dbReference type="SAM" id="MobiDB-lite"/>
    </source>
</evidence>
<organism evidence="4 5">
    <name type="scientific">Saxophila tyrrhenica</name>
    <dbReference type="NCBI Taxonomy" id="1690608"/>
    <lineage>
        <taxon>Eukaryota</taxon>
        <taxon>Fungi</taxon>
        <taxon>Dikarya</taxon>
        <taxon>Ascomycota</taxon>
        <taxon>Pezizomycotina</taxon>
        <taxon>Dothideomycetes</taxon>
        <taxon>Dothideomycetidae</taxon>
        <taxon>Mycosphaerellales</taxon>
        <taxon>Extremaceae</taxon>
        <taxon>Saxophila</taxon>
    </lineage>
</organism>
<evidence type="ECO:0000313" key="5">
    <source>
        <dbReference type="Proteomes" id="UP001337655"/>
    </source>
</evidence>
<evidence type="ECO:0000259" key="3">
    <source>
        <dbReference type="Pfam" id="PF26534"/>
    </source>
</evidence>